<gene>
    <name evidence="2" type="ORF">HNR23_002698</name>
</gene>
<accession>A0A7X0D5U7</accession>
<organism evidence="2 3">
    <name type="scientific">Nocardiopsis mwathae</name>
    <dbReference type="NCBI Taxonomy" id="1472723"/>
    <lineage>
        <taxon>Bacteria</taxon>
        <taxon>Bacillati</taxon>
        <taxon>Actinomycetota</taxon>
        <taxon>Actinomycetes</taxon>
        <taxon>Streptosporangiales</taxon>
        <taxon>Nocardiopsidaceae</taxon>
        <taxon>Nocardiopsis</taxon>
    </lineage>
</organism>
<feature type="compositionally biased region" description="Low complexity" evidence="1">
    <location>
        <begin position="253"/>
        <end position="269"/>
    </location>
</feature>
<dbReference type="Proteomes" id="UP000546642">
    <property type="component" value="Unassembled WGS sequence"/>
</dbReference>
<feature type="region of interest" description="Disordered" evidence="1">
    <location>
        <begin position="53"/>
        <end position="111"/>
    </location>
</feature>
<proteinExistence type="predicted"/>
<evidence type="ECO:0000313" key="2">
    <source>
        <dbReference type="EMBL" id="MBB6172638.1"/>
    </source>
</evidence>
<sequence length="269" mass="28654">MHSVRIGAVLRGPKRPAALPCRPRAREGPGIGPLGSPVRDLVRGVLWRRAAATREVGDRGGRSPCGWARGRADGGSRRRSSAPAPYREAATRGRGRAPHVSPGRPRPTRSDALTFVDLGDIGASRAVFTPISPRSTEEGAGERSPWAMAGCVRVRGGRIWGSGWARRVFLDDPGKKSGEPGAMRCETMIIFGEAPGFSDHGNRCTRSGTPDFRPVRSHRSTRPQPPTGPENPPDSAFPPPTSDDLGRTVRIPAAASRSGRASRCRVGIG</sequence>
<name>A0A7X0D5U7_9ACTN</name>
<evidence type="ECO:0000256" key="1">
    <source>
        <dbReference type="SAM" id="MobiDB-lite"/>
    </source>
</evidence>
<evidence type="ECO:0000313" key="3">
    <source>
        <dbReference type="Proteomes" id="UP000546642"/>
    </source>
</evidence>
<feature type="region of interest" description="Disordered" evidence="1">
    <location>
        <begin position="196"/>
        <end position="269"/>
    </location>
</feature>
<protein>
    <submittedName>
        <fullName evidence="2">Uncharacterized protein</fullName>
    </submittedName>
</protein>
<reference evidence="2 3" key="1">
    <citation type="submission" date="2020-08" db="EMBL/GenBank/DDBJ databases">
        <title>Sequencing the genomes of 1000 actinobacteria strains.</title>
        <authorList>
            <person name="Klenk H.-P."/>
        </authorList>
    </citation>
    <scope>NUCLEOTIDE SEQUENCE [LARGE SCALE GENOMIC DNA]</scope>
    <source>
        <strain evidence="2 3">DSM 46659</strain>
    </source>
</reference>
<comment type="caution">
    <text evidence="2">The sequence shown here is derived from an EMBL/GenBank/DDBJ whole genome shotgun (WGS) entry which is preliminary data.</text>
</comment>
<dbReference type="EMBL" id="JACHDS010000001">
    <property type="protein sequence ID" value="MBB6172638.1"/>
    <property type="molecule type" value="Genomic_DNA"/>
</dbReference>
<feature type="compositionally biased region" description="Pro residues" evidence="1">
    <location>
        <begin position="223"/>
        <end position="241"/>
    </location>
</feature>
<keyword evidence="3" id="KW-1185">Reference proteome</keyword>
<feature type="region of interest" description="Disordered" evidence="1">
    <location>
        <begin position="14"/>
        <end position="35"/>
    </location>
</feature>
<dbReference type="AlphaFoldDB" id="A0A7X0D5U7"/>